<feature type="domain" description="FH2" evidence="2">
    <location>
        <begin position="1"/>
        <end position="168"/>
    </location>
</feature>
<dbReference type="Gene3D" id="1.20.58.2220">
    <property type="entry name" value="Formin, FH2 domain"/>
    <property type="match status" value="1"/>
</dbReference>
<dbReference type="InterPro" id="IPR051144">
    <property type="entry name" value="Formin_homology_domain"/>
</dbReference>
<dbReference type="EMBL" id="NBSK02000005">
    <property type="protein sequence ID" value="KAJ0204364.1"/>
    <property type="molecule type" value="Genomic_DNA"/>
</dbReference>
<organism evidence="3 4">
    <name type="scientific">Lactuca sativa</name>
    <name type="common">Garden lettuce</name>
    <dbReference type="NCBI Taxonomy" id="4236"/>
    <lineage>
        <taxon>Eukaryota</taxon>
        <taxon>Viridiplantae</taxon>
        <taxon>Streptophyta</taxon>
        <taxon>Embryophyta</taxon>
        <taxon>Tracheophyta</taxon>
        <taxon>Spermatophyta</taxon>
        <taxon>Magnoliopsida</taxon>
        <taxon>eudicotyledons</taxon>
        <taxon>Gunneridae</taxon>
        <taxon>Pentapetalae</taxon>
        <taxon>asterids</taxon>
        <taxon>campanulids</taxon>
        <taxon>Asterales</taxon>
        <taxon>Asteraceae</taxon>
        <taxon>Cichorioideae</taxon>
        <taxon>Cichorieae</taxon>
        <taxon>Lactucinae</taxon>
        <taxon>Lactuca</taxon>
    </lineage>
</organism>
<dbReference type="PROSITE" id="PS51444">
    <property type="entry name" value="FH2"/>
    <property type="match status" value="1"/>
</dbReference>
<dbReference type="Pfam" id="PF02181">
    <property type="entry name" value="FH2"/>
    <property type="match status" value="1"/>
</dbReference>
<protein>
    <recommendedName>
        <fullName evidence="2">FH2 domain-containing protein</fullName>
    </recommendedName>
</protein>
<gene>
    <name evidence="3" type="ORF">LSAT_V11C500248330</name>
</gene>
<comment type="similarity">
    <text evidence="1">Belongs to the formin-like family. Class-II subfamily.</text>
</comment>
<dbReference type="SUPFAM" id="SSF101447">
    <property type="entry name" value="Formin homology 2 domain (FH2 domain)"/>
    <property type="match status" value="1"/>
</dbReference>
<evidence type="ECO:0000259" key="2">
    <source>
        <dbReference type="PROSITE" id="PS51444"/>
    </source>
</evidence>
<dbReference type="AlphaFoldDB" id="A0A9R1XBH4"/>
<sequence length="168" mass="19744">MKSQVEDVENRFTIPMECLSTSHFVVAEQTPDLLYFYNDMIHLQDAYWIQIKDLYEEKSAIINSFEKVKQEFNASVSDGSVTAKFRKALRIFLSSADAELPSLIYLFDEVERYLESLVIYFGEDQNHYSWTQVIASLVYFIEMFKKAHNHNKMENAIKKKSETKVDEK</sequence>
<keyword evidence="4" id="KW-1185">Reference proteome</keyword>
<accession>A0A9R1XBH4</accession>
<reference evidence="3 4" key="1">
    <citation type="journal article" date="2017" name="Nat. Commun.">
        <title>Genome assembly with in vitro proximity ligation data and whole-genome triplication in lettuce.</title>
        <authorList>
            <person name="Reyes-Chin-Wo S."/>
            <person name="Wang Z."/>
            <person name="Yang X."/>
            <person name="Kozik A."/>
            <person name="Arikit S."/>
            <person name="Song C."/>
            <person name="Xia L."/>
            <person name="Froenicke L."/>
            <person name="Lavelle D.O."/>
            <person name="Truco M.J."/>
            <person name="Xia R."/>
            <person name="Zhu S."/>
            <person name="Xu C."/>
            <person name="Xu H."/>
            <person name="Xu X."/>
            <person name="Cox K."/>
            <person name="Korf I."/>
            <person name="Meyers B.C."/>
            <person name="Michelmore R.W."/>
        </authorList>
    </citation>
    <scope>NUCLEOTIDE SEQUENCE [LARGE SCALE GENOMIC DNA]</scope>
    <source>
        <strain evidence="4">cv. Salinas</strain>
        <tissue evidence="3">Seedlings</tissue>
    </source>
</reference>
<evidence type="ECO:0000313" key="4">
    <source>
        <dbReference type="Proteomes" id="UP000235145"/>
    </source>
</evidence>
<evidence type="ECO:0000256" key="1">
    <source>
        <dbReference type="ARBA" id="ARBA00006468"/>
    </source>
</evidence>
<dbReference type="PANTHER" id="PTHR45733">
    <property type="entry name" value="FORMIN-J"/>
    <property type="match status" value="1"/>
</dbReference>
<dbReference type="PANTHER" id="PTHR45733:SF8">
    <property type="entry name" value="FORMIN-J"/>
    <property type="match status" value="1"/>
</dbReference>
<evidence type="ECO:0000313" key="3">
    <source>
        <dbReference type="EMBL" id="KAJ0204364.1"/>
    </source>
</evidence>
<proteinExistence type="inferred from homology"/>
<comment type="caution">
    <text evidence="3">The sequence shown here is derived from an EMBL/GenBank/DDBJ whole genome shotgun (WGS) entry which is preliminary data.</text>
</comment>
<dbReference type="InterPro" id="IPR015425">
    <property type="entry name" value="FH2_Formin"/>
</dbReference>
<dbReference type="Proteomes" id="UP000235145">
    <property type="component" value="Unassembled WGS sequence"/>
</dbReference>
<dbReference type="InterPro" id="IPR042201">
    <property type="entry name" value="FH2_Formin_sf"/>
</dbReference>
<name>A0A9R1XBH4_LACSA</name>